<sequence length="98" mass="11112">MKTTTRRRNTARCLGFFAQFILNVAQSETVTTTVVFCPPLAWASFLQDGGLLGQDKPDHRYDVSRDEWVYRVNPKRLMAFGASGMLRLRLFPGGKEEA</sequence>
<evidence type="ECO:0000313" key="3">
    <source>
        <dbReference type="Proteomes" id="UP000762676"/>
    </source>
</evidence>
<dbReference type="Proteomes" id="UP000762676">
    <property type="component" value="Unassembled WGS sequence"/>
</dbReference>
<feature type="chain" id="PRO_5043741538" evidence="1">
    <location>
        <begin position="28"/>
        <end position="98"/>
    </location>
</feature>
<organism evidence="2 3">
    <name type="scientific">Elysia marginata</name>
    <dbReference type="NCBI Taxonomy" id="1093978"/>
    <lineage>
        <taxon>Eukaryota</taxon>
        <taxon>Metazoa</taxon>
        <taxon>Spiralia</taxon>
        <taxon>Lophotrochozoa</taxon>
        <taxon>Mollusca</taxon>
        <taxon>Gastropoda</taxon>
        <taxon>Heterobranchia</taxon>
        <taxon>Euthyneura</taxon>
        <taxon>Panpulmonata</taxon>
        <taxon>Sacoglossa</taxon>
        <taxon>Placobranchoidea</taxon>
        <taxon>Plakobranchidae</taxon>
        <taxon>Elysia</taxon>
    </lineage>
</organism>
<reference evidence="2 3" key="1">
    <citation type="journal article" date="2021" name="Elife">
        <title>Chloroplast acquisition without the gene transfer in kleptoplastic sea slugs, Plakobranchus ocellatus.</title>
        <authorList>
            <person name="Maeda T."/>
            <person name="Takahashi S."/>
            <person name="Yoshida T."/>
            <person name="Shimamura S."/>
            <person name="Takaki Y."/>
            <person name="Nagai Y."/>
            <person name="Toyoda A."/>
            <person name="Suzuki Y."/>
            <person name="Arimoto A."/>
            <person name="Ishii H."/>
            <person name="Satoh N."/>
            <person name="Nishiyama T."/>
            <person name="Hasebe M."/>
            <person name="Maruyama T."/>
            <person name="Minagawa J."/>
            <person name="Obokata J."/>
            <person name="Shigenobu S."/>
        </authorList>
    </citation>
    <scope>NUCLEOTIDE SEQUENCE [LARGE SCALE GENOMIC DNA]</scope>
</reference>
<comment type="caution">
    <text evidence="2">The sequence shown here is derived from an EMBL/GenBank/DDBJ whole genome shotgun (WGS) entry which is preliminary data.</text>
</comment>
<proteinExistence type="predicted"/>
<evidence type="ECO:0000256" key="1">
    <source>
        <dbReference type="SAM" id="SignalP"/>
    </source>
</evidence>
<keyword evidence="1" id="KW-0732">Signal</keyword>
<gene>
    <name evidence="2" type="ORF">ElyMa_005241900</name>
</gene>
<dbReference type="EMBL" id="BMAT01010456">
    <property type="protein sequence ID" value="GFS27164.1"/>
    <property type="molecule type" value="Genomic_DNA"/>
</dbReference>
<evidence type="ECO:0000313" key="2">
    <source>
        <dbReference type="EMBL" id="GFS27164.1"/>
    </source>
</evidence>
<dbReference type="AlphaFoldDB" id="A0AAV4JWI7"/>
<accession>A0AAV4JWI7</accession>
<protein>
    <submittedName>
        <fullName evidence="2">Uncharacterized protein</fullName>
    </submittedName>
</protein>
<keyword evidence="3" id="KW-1185">Reference proteome</keyword>
<name>A0AAV4JWI7_9GAST</name>
<feature type="signal peptide" evidence="1">
    <location>
        <begin position="1"/>
        <end position="27"/>
    </location>
</feature>